<feature type="compositionally biased region" description="Basic residues" evidence="1">
    <location>
        <begin position="202"/>
        <end position="227"/>
    </location>
</feature>
<dbReference type="AlphaFoldDB" id="A0A6J4KFD2"/>
<reference evidence="2" key="1">
    <citation type="submission" date="2020-02" db="EMBL/GenBank/DDBJ databases">
        <authorList>
            <person name="Meier V. D."/>
        </authorList>
    </citation>
    <scope>NUCLEOTIDE SEQUENCE</scope>
    <source>
        <strain evidence="2">AVDCRST_MAG48</strain>
    </source>
</reference>
<protein>
    <submittedName>
        <fullName evidence="2">Uncharacterized MFS-type transporter</fullName>
    </submittedName>
</protein>
<feature type="compositionally biased region" description="Low complexity" evidence="1">
    <location>
        <begin position="425"/>
        <end position="439"/>
    </location>
</feature>
<dbReference type="EMBL" id="CADCTS010000231">
    <property type="protein sequence ID" value="CAA9304523.1"/>
    <property type="molecule type" value="Genomic_DNA"/>
</dbReference>
<feature type="compositionally biased region" description="Low complexity" evidence="1">
    <location>
        <begin position="187"/>
        <end position="198"/>
    </location>
</feature>
<gene>
    <name evidence="2" type="ORF">AVDCRST_MAG48-1598</name>
</gene>
<feature type="compositionally biased region" description="Low complexity" evidence="1">
    <location>
        <begin position="85"/>
        <end position="103"/>
    </location>
</feature>
<feature type="compositionally biased region" description="Basic residues" evidence="1">
    <location>
        <begin position="17"/>
        <end position="30"/>
    </location>
</feature>
<name>A0A6J4KFD2_9ACTN</name>
<accession>A0A6J4KFD2</accession>
<evidence type="ECO:0000256" key="1">
    <source>
        <dbReference type="SAM" id="MobiDB-lite"/>
    </source>
</evidence>
<proteinExistence type="predicted"/>
<feature type="compositionally biased region" description="Basic and acidic residues" evidence="1">
    <location>
        <begin position="351"/>
        <end position="360"/>
    </location>
</feature>
<feature type="compositionally biased region" description="Basic residues" evidence="1">
    <location>
        <begin position="382"/>
        <end position="411"/>
    </location>
</feature>
<organism evidence="2">
    <name type="scientific">uncultured Friedmanniella sp</name>
    <dbReference type="NCBI Taxonomy" id="335381"/>
    <lineage>
        <taxon>Bacteria</taxon>
        <taxon>Bacillati</taxon>
        <taxon>Actinomycetota</taxon>
        <taxon>Actinomycetes</taxon>
        <taxon>Propionibacteriales</taxon>
        <taxon>Nocardioidaceae</taxon>
        <taxon>Friedmanniella</taxon>
        <taxon>environmental samples</taxon>
    </lineage>
</organism>
<sequence length="445" mass="47333">GRPPQRARRAGGEPAARRPRRGQRCRRRRAAGGGAVRHGRRRRPRADVVGAGRRAVGDPAGPAGRSPRPPLGPRLRLRARRPRDAAGPRLRGAGVGGPAVRRAGGVRRLHRRRPAGPLRRGRADDGGLPGPRPLRRALGHDARFGPGPEPVGGGQPAGGAAGHRAVDRPVPLLPRRLHRGRADRQPRAAAGGPVLRPGRPGRPGRRGHRRRLLRRPGRPRRRGRGRGGPRGPARVLGRAPAGAGGPADAAGRRRHHLLAHRHGGRDGDDAAAHGPPRLLPRPGRPGDQHPHLRDVRRQPGDGLADRPDLRGRRPAGRRRRLRRRPGARGDGRRAEHAAHLPGPRPAGARLVGRDDRRLDAARGVGGPAGQGVGAGGGGRRDERRRRRVVGSLGRRARLGRLPRAGRRRRRRAGPDGGAGGPDGRPPAGAARPGARAGPVLLLDRL</sequence>
<evidence type="ECO:0000313" key="2">
    <source>
        <dbReference type="EMBL" id="CAA9304523.1"/>
    </source>
</evidence>
<feature type="non-terminal residue" evidence="2">
    <location>
        <position position="1"/>
    </location>
</feature>
<feature type="compositionally biased region" description="Low complexity" evidence="1">
    <location>
        <begin position="231"/>
        <end position="249"/>
    </location>
</feature>
<feature type="compositionally biased region" description="Basic and acidic residues" evidence="1">
    <location>
        <begin position="327"/>
        <end position="338"/>
    </location>
</feature>
<feature type="compositionally biased region" description="Basic and acidic residues" evidence="1">
    <location>
        <begin position="284"/>
        <end position="311"/>
    </location>
</feature>
<feature type="compositionally biased region" description="Gly residues" evidence="1">
    <location>
        <begin position="363"/>
        <end position="377"/>
    </location>
</feature>
<feature type="compositionally biased region" description="Basic residues" evidence="1">
    <location>
        <begin position="252"/>
        <end position="263"/>
    </location>
</feature>
<feature type="non-terminal residue" evidence="2">
    <location>
        <position position="445"/>
    </location>
</feature>
<feature type="compositionally biased region" description="Low complexity" evidence="1">
    <location>
        <begin position="47"/>
        <end position="66"/>
    </location>
</feature>
<feature type="compositionally biased region" description="Gly residues" evidence="1">
    <location>
        <begin position="150"/>
        <end position="161"/>
    </location>
</feature>
<feature type="compositionally biased region" description="Basic residues" evidence="1">
    <location>
        <begin position="104"/>
        <end position="114"/>
    </location>
</feature>
<feature type="region of interest" description="Disordered" evidence="1">
    <location>
        <begin position="1"/>
        <end position="445"/>
    </location>
</feature>
<feature type="compositionally biased region" description="Basic residues" evidence="1">
    <location>
        <begin position="312"/>
        <end position="326"/>
    </location>
</feature>